<dbReference type="PANTHER" id="PTHR40065:SF3">
    <property type="entry name" value="RNA-BINDING PROTEIN YHBY"/>
    <property type="match status" value="1"/>
</dbReference>
<dbReference type="Gene3D" id="3.30.110.60">
    <property type="entry name" value="YhbY-like"/>
    <property type="match status" value="1"/>
</dbReference>
<keyword evidence="5" id="KW-1185">Reference proteome</keyword>
<dbReference type="SMART" id="SM01103">
    <property type="entry name" value="CRS1_YhbY"/>
    <property type="match status" value="1"/>
</dbReference>
<evidence type="ECO:0000259" key="3">
    <source>
        <dbReference type="PROSITE" id="PS51295"/>
    </source>
</evidence>
<dbReference type="InterPro" id="IPR051925">
    <property type="entry name" value="RNA-binding_domain"/>
</dbReference>
<comment type="caution">
    <text evidence="4">The sequence shown here is derived from an EMBL/GenBank/DDBJ whole genome shotgun (WGS) entry which is preliminary data.</text>
</comment>
<name>A0ABW4JC44_9LACO</name>
<protein>
    <submittedName>
        <fullName evidence="4">YhbY family RNA-binding protein</fullName>
    </submittedName>
</protein>
<accession>A0ABW4JC44</accession>
<evidence type="ECO:0000313" key="5">
    <source>
        <dbReference type="Proteomes" id="UP001597267"/>
    </source>
</evidence>
<dbReference type="EMBL" id="JBHTOP010000026">
    <property type="protein sequence ID" value="MFD1672745.1"/>
    <property type="molecule type" value="Genomic_DNA"/>
</dbReference>
<organism evidence="4 5">
    <name type="scientific">Agrilactobacillus yilanensis</name>
    <dbReference type="NCBI Taxonomy" id="2485997"/>
    <lineage>
        <taxon>Bacteria</taxon>
        <taxon>Bacillati</taxon>
        <taxon>Bacillota</taxon>
        <taxon>Bacilli</taxon>
        <taxon>Lactobacillales</taxon>
        <taxon>Lactobacillaceae</taxon>
        <taxon>Agrilactobacillus</taxon>
    </lineage>
</organism>
<dbReference type="InterPro" id="IPR001890">
    <property type="entry name" value="RNA-binding_CRM"/>
</dbReference>
<dbReference type="Proteomes" id="UP001597267">
    <property type="component" value="Unassembled WGS sequence"/>
</dbReference>
<evidence type="ECO:0000313" key="4">
    <source>
        <dbReference type="EMBL" id="MFD1672745.1"/>
    </source>
</evidence>
<sequence length="103" mass="11579">MLTGKQKRFLRSKGAVMRPLIQIGKNDLSENFLKQVTDTLEKRELVKISILQNASLTPKEAADWLVAQDVAIQIPQIIGHTLLAYRPSHKAEYQILSKAVKAL</sequence>
<dbReference type="RefSeq" id="WP_125713198.1">
    <property type="nucleotide sequence ID" value="NZ_JBHTOP010000026.1"/>
</dbReference>
<dbReference type="PROSITE" id="PS51295">
    <property type="entry name" value="CRM"/>
    <property type="match status" value="1"/>
</dbReference>
<feature type="domain" description="CRM" evidence="3">
    <location>
        <begin position="1"/>
        <end position="97"/>
    </location>
</feature>
<dbReference type="PANTHER" id="PTHR40065">
    <property type="entry name" value="RNA-BINDING PROTEIN YHBY"/>
    <property type="match status" value="1"/>
</dbReference>
<dbReference type="InterPro" id="IPR035920">
    <property type="entry name" value="YhbY-like_sf"/>
</dbReference>
<dbReference type="SUPFAM" id="SSF75471">
    <property type="entry name" value="YhbY-like"/>
    <property type="match status" value="1"/>
</dbReference>
<gene>
    <name evidence="4" type="ORF">ACFQ5M_11595</name>
</gene>
<evidence type="ECO:0000256" key="1">
    <source>
        <dbReference type="ARBA" id="ARBA00022884"/>
    </source>
</evidence>
<evidence type="ECO:0000256" key="2">
    <source>
        <dbReference type="PROSITE-ProRule" id="PRU00626"/>
    </source>
</evidence>
<reference evidence="5" key="1">
    <citation type="journal article" date="2019" name="Int. J. Syst. Evol. Microbiol.">
        <title>The Global Catalogue of Microorganisms (GCM) 10K type strain sequencing project: providing services to taxonomists for standard genome sequencing and annotation.</title>
        <authorList>
            <consortium name="The Broad Institute Genomics Platform"/>
            <consortium name="The Broad Institute Genome Sequencing Center for Infectious Disease"/>
            <person name="Wu L."/>
            <person name="Ma J."/>
        </authorList>
    </citation>
    <scope>NUCLEOTIDE SEQUENCE [LARGE SCALE GENOMIC DNA]</scope>
    <source>
        <strain evidence="5">CCM 8896</strain>
    </source>
</reference>
<proteinExistence type="predicted"/>
<keyword evidence="1 2" id="KW-0694">RNA-binding</keyword>
<dbReference type="Pfam" id="PF01985">
    <property type="entry name" value="CRS1_YhbY"/>
    <property type="match status" value="1"/>
</dbReference>